<dbReference type="GO" id="GO:0003677">
    <property type="term" value="F:DNA binding"/>
    <property type="evidence" value="ECO:0007669"/>
    <property type="project" value="UniProtKB-KW"/>
</dbReference>
<dbReference type="PANTHER" id="PTHR43214">
    <property type="entry name" value="TWO-COMPONENT RESPONSE REGULATOR"/>
    <property type="match status" value="1"/>
</dbReference>
<proteinExistence type="predicted"/>
<dbReference type="Gene3D" id="3.40.50.2300">
    <property type="match status" value="1"/>
</dbReference>
<dbReference type="PROSITE" id="PS00622">
    <property type="entry name" value="HTH_LUXR_1"/>
    <property type="match status" value="1"/>
</dbReference>
<protein>
    <submittedName>
        <fullName evidence="6">DNA-binding response regulator</fullName>
    </submittedName>
</protein>
<evidence type="ECO:0000313" key="6">
    <source>
        <dbReference type="EMBL" id="RII41366.1"/>
    </source>
</evidence>
<dbReference type="GO" id="GO:0000160">
    <property type="term" value="P:phosphorelay signal transduction system"/>
    <property type="evidence" value="ECO:0007669"/>
    <property type="project" value="InterPro"/>
</dbReference>
<dbReference type="InterPro" id="IPR001789">
    <property type="entry name" value="Sig_transdc_resp-reg_receiver"/>
</dbReference>
<keyword evidence="1 3" id="KW-0597">Phosphoprotein</keyword>
<name>A0A399JFV0_9MICC</name>
<dbReference type="SMART" id="SM00421">
    <property type="entry name" value="HTH_LUXR"/>
    <property type="match status" value="1"/>
</dbReference>
<keyword evidence="7" id="KW-1185">Reference proteome</keyword>
<dbReference type="CDD" id="cd17535">
    <property type="entry name" value="REC_NarL-like"/>
    <property type="match status" value="1"/>
</dbReference>
<dbReference type="PANTHER" id="PTHR43214:SF43">
    <property type="entry name" value="TWO-COMPONENT RESPONSE REGULATOR"/>
    <property type="match status" value="1"/>
</dbReference>
<dbReference type="PROSITE" id="PS50110">
    <property type="entry name" value="RESPONSE_REGULATORY"/>
    <property type="match status" value="1"/>
</dbReference>
<gene>
    <name evidence="6" type="ORF">DWB68_13130</name>
</gene>
<keyword evidence="2 6" id="KW-0238">DNA-binding</keyword>
<evidence type="ECO:0000256" key="1">
    <source>
        <dbReference type="ARBA" id="ARBA00022553"/>
    </source>
</evidence>
<evidence type="ECO:0000259" key="4">
    <source>
        <dbReference type="PROSITE" id="PS50043"/>
    </source>
</evidence>
<dbReference type="InterPro" id="IPR000792">
    <property type="entry name" value="Tscrpt_reg_LuxR_C"/>
</dbReference>
<evidence type="ECO:0000313" key="7">
    <source>
        <dbReference type="Proteomes" id="UP000265419"/>
    </source>
</evidence>
<evidence type="ECO:0000256" key="2">
    <source>
        <dbReference type="ARBA" id="ARBA00023125"/>
    </source>
</evidence>
<evidence type="ECO:0000256" key="3">
    <source>
        <dbReference type="PROSITE-ProRule" id="PRU00169"/>
    </source>
</evidence>
<dbReference type="PROSITE" id="PS50043">
    <property type="entry name" value="HTH_LUXR_2"/>
    <property type="match status" value="1"/>
</dbReference>
<dbReference type="SUPFAM" id="SSF52172">
    <property type="entry name" value="CheY-like"/>
    <property type="match status" value="1"/>
</dbReference>
<dbReference type="AlphaFoldDB" id="A0A399JFV0"/>
<organism evidence="6 7">
    <name type="scientific">Galactobacter valiniphilus</name>
    <dbReference type="NCBI Taxonomy" id="2676122"/>
    <lineage>
        <taxon>Bacteria</taxon>
        <taxon>Bacillati</taxon>
        <taxon>Actinomycetota</taxon>
        <taxon>Actinomycetes</taxon>
        <taxon>Micrococcales</taxon>
        <taxon>Micrococcaceae</taxon>
        <taxon>Galactobacter</taxon>
    </lineage>
</organism>
<dbReference type="SMART" id="SM00448">
    <property type="entry name" value="REC"/>
    <property type="match status" value="1"/>
</dbReference>
<feature type="modified residue" description="4-aspartylphosphate" evidence="3">
    <location>
        <position position="53"/>
    </location>
</feature>
<evidence type="ECO:0000259" key="5">
    <source>
        <dbReference type="PROSITE" id="PS50110"/>
    </source>
</evidence>
<dbReference type="InterPro" id="IPR039420">
    <property type="entry name" value="WalR-like"/>
</dbReference>
<accession>A0A399JFV0</accession>
<reference evidence="6 7" key="1">
    <citation type="submission" date="2018-07" db="EMBL/GenBank/DDBJ databases">
        <title>Arthrobacter sp. nov., isolated from raw cow's milk with high bacterial count.</title>
        <authorList>
            <person name="Hahne J."/>
            <person name="Isele D."/>
            <person name="Lipski A."/>
        </authorList>
    </citation>
    <scope>NUCLEOTIDE SEQUENCE [LARGE SCALE GENOMIC DNA]</scope>
    <source>
        <strain evidence="6 7">JZ R-35</strain>
    </source>
</reference>
<dbReference type="Pfam" id="PF00072">
    <property type="entry name" value="Response_reg"/>
    <property type="match status" value="1"/>
</dbReference>
<dbReference type="InterPro" id="IPR058245">
    <property type="entry name" value="NreC/VraR/RcsB-like_REC"/>
</dbReference>
<dbReference type="CDD" id="cd06170">
    <property type="entry name" value="LuxR_C_like"/>
    <property type="match status" value="1"/>
</dbReference>
<dbReference type="EMBL" id="QQXK01000029">
    <property type="protein sequence ID" value="RII41366.1"/>
    <property type="molecule type" value="Genomic_DNA"/>
</dbReference>
<dbReference type="InterPro" id="IPR011006">
    <property type="entry name" value="CheY-like_superfamily"/>
</dbReference>
<dbReference type="Pfam" id="PF00196">
    <property type="entry name" value="GerE"/>
    <property type="match status" value="1"/>
</dbReference>
<dbReference type="PRINTS" id="PR00038">
    <property type="entry name" value="HTHLUXR"/>
</dbReference>
<feature type="domain" description="HTH luxR-type" evidence="4">
    <location>
        <begin position="147"/>
        <end position="212"/>
    </location>
</feature>
<dbReference type="RefSeq" id="WP_119425574.1">
    <property type="nucleotide sequence ID" value="NZ_QQXK01000029.1"/>
</dbReference>
<dbReference type="Proteomes" id="UP000265419">
    <property type="component" value="Unassembled WGS sequence"/>
</dbReference>
<sequence>MRTVLLVDDYGAVRAGLRLLLEASGLSVLGEASDGATGATMARALRPDVVLMDVRMPGTDGIEGTRLIAEQAGPPVLMLTTFDLEESVAAAIRAGAAGYVLKTAEAERILEAIEEVGAGRGFVDPAVVPALFRTAAQATRPPAVVPSPWPPADLTPRELDVFALFADGLSNRAVARELGLAETTVKSHVSSALAKLGLDSRVQAALWFAEHAPREERP</sequence>
<feature type="domain" description="Response regulatory" evidence="5">
    <location>
        <begin position="3"/>
        <end position="117"/>
    </location>
</feature>
<dbReference type="GO" id="GO:0006355">
    <property type="term" value="P:regulation of DNA-templated transcription"/>
    <property type="evidence" value="ECO:0007669"/>
    <property type="project" value="InterPro"/>
</dbReference>
<comment type="caution">
    <text evidence="6">The sequence shown here is derived from an EMBL/GenBank/DDBJ whole genome shotgun (WGS) entry which is preliminary data.</text>
</comment>